<evidence type="ECO:0000256" key="7">
    <source>
        <dbReference type="SAM" id="MobiDB-lite"/>
    </source>
</evidence>
<evidence type="ECO:0000256" key="5">
    <source>
        <dbReference type="ARBA" id="ARBA00023027"/>
    </source>
</evidence>
<dbReference type="InterPro" id="IPR000157">
    <property type="entry name" value="TIR_dom"/>
</dbReference>
<comment type="catalytic activity">
    <reaction evidence="6">
        <text>NAD(+) + H2O = ADP-D-ribose + nicotinamide + H(+)</text>
        <dbReference type="Rhea" id="RHEA:16301"/>
        <dbReference type="ChEBI" id="CHEBI:15377"/>
        <dbReference type="ChEBI" id="CHEBI:15378"/>
        <dbReference type="ChEBI" id="CHEBI:17154"/>
        <dbReference type="ChEBI" id="CHEBI:57540"/>
        <dbReference type="ChEBI" id="CHEBI:57967"/>
        <dbReference type="EC" id="3.2.2.6"/>
    </reaction>
    <physiologicalReaction direction="left-to-right" evidence="6">
        <dbReference type="Rhea" id="RHEA:16302"/>
    </physiologicalReaction>
</comment>
<dbReference type="Proteomes" id="UP001457282">
    <property type="component" value="Unassembled WGS sequence"/>
</dbReference>
<dbReference type="PRINTS" id="PR00364">
    <property type="entry name" value="DISEASERSIST"/>
</dbReference>
<evidence type="ECO:0000256" key="4">
    <source>
        <dbReference type="ARBA" id="ARBA00022801"/>
    </source>
</evidence>
<sequence>MASSYQMRASTSAASASKWEYDVFLSFRGEDTRNNFTDHLYDKLQWRGIKAFRDDPELERGTSISTELLAAIEKSRFAVVVISPNYASSTWCLLELAKIVQCMGERGTILPIFYKVDPSDVRHQRGSFADAFVAHEERFGADLTKVQQWRDALKKVADLAGWTSNNDRYETLLIKEIVEALWKKVHPTFASSESESLDNLVGIDSKLMAIEFLLETKASDVCFIGIWGMGGIGKTTLARLVYQKISHHFEVGIFLAKVGQTSATRGLDQLQEQLICQILNEKNFPVWNVDYGRSMTKRCLFNKKVLLVLDDVDQLDQLENLAGGKDWFGSGSIVIVTTRDQRLLVSHGIEKRYKCKGLNQCEARQLFNWYAFKKDHPEEGYRELSESILDYARGLPLALKILGSFLYKRDRGGWESAVAKLKKAPIDQKLFEVLRISYDGLDEMSQQVFLDVVCFLKGNDKERVIEILDSIFGFDTRVMINVLIEKSLLTSFDNCVDMHDLIREMGLEIVRLESKAEPGQRSRLWLRDDIFCVLKENVGTEAIRSITLCLPKLSELTWNPNAFFKMSKLKFLKMDNLVLCQGPKYLPDSIRVLEWTLYPSKSLPPNFQPVEIIEIILHHSNINQLWDGIKYLEKLTLINLSYSENLIMTPDFTGIQNLERLVLEGCTNLVDIHPSITSLRRLKVLNLKNCRSIKSLPSELEMDSLEIIDLSGCSKVNIFPQFVARMEKLSGLSFSGIGTQNFKVSGHSVSPVLAYLKHFFLKGLHLNACNSVSPHPLSLVLASLKHFCSLKRLNLNDCKLGEGAIPDDIGCLSSLEDLDLSVNDFVSLPATINLLYKLKCLNLVDCKRLEQLPDLPLFSGTCYVAADNCISLEKLPDPPAMCRLWKLSFNFINCCSIAIEDEKFSSSGERCRFKPYFNRIACEYEVIKDDDQVDGVSSGSEDDGEEGDIEDDGVSSYIIYSMLQRFLQEPPPYFERFGIVIPGNKIPAWFRNQSVGASVRIVETDCSSCRSTLWVGFALCVLFGPKEDPGALGEDPDLRHHANTISCSWSPVRLVPAGFIYSLNKVVKSDHLCLFLLPLKYYLPEYGDSDGTSIDFSFKADPCLKVKKCGIRPLYKQDVKELNSRMNHRNKSISARKRYHTVQEPPLSDEVFSSLFRGNDIPVWFTNTSEGSSVRQMIPCSSCSGKWMSIGFVVCVLFGAAALGEDHDLEPHANRIFLYWLSGRSDRSSYLCDVDQVELSDQLCVLFVPMNKVILHSDRFVTFFARTRGAACLKVKRCGVRTLYMQDVIEHSPTMNYWPERVSRWDRIPDLLQQLKSTSHRD</sequence>
<dbReference type="PROSITE" id="PS51450">
    <property type="entry name" value="LRR"/>
    <property type="match status" value="1"/>
</dbReference>
<dbReference type="PROSITE" id="PS50104">
    <property type="entry name" value="TIR"/>
    <property type="match status" value="1"/>
</dbReference>
<dbReference type="GO" id="GO:0061809">
    <property type="term" value="F:NAD+ nucleosidase activity, cyclic ADP-ribose generating"/>
    <property type="evidence" value="ECO:0007669"/>
    <property type="project" value="UniProtKB-EC"/>
</dbReference>
<dbReference type="SUPFAM" id="SSF52540">
    <property type="entry name" value="P-loop containing nucleoside triphosphate hydrolases"/>
    <property type="match status" value="1"/>
</dbReference>
<dbReference type="InterPro" id="IPR035897">
    <property type="entry name" value="Toll_tir_struct_dom_sf"/>
</dbReference>
<evidence type="ECO:0000256" key="2">
    <source>
        <dbReference type="ARBA" id="ARBA00022614"/>
    </source>
</evidence>
<dbReference type="InterPro" id="IPR032675">
    <property type="entry name" value="LRR_dom_sf"/>
</dbReference>
<evidence type="ECO:0000256" key="3">
    <source>
        <dbReference type="ARBA" id="ARBA00022737"/>
    </source>
</evidence>
<dbReference type="InterPro" id="IPR027417">
    <property type="entry name" value="P-loop_NTPase"/>
</dbReference>
<dbReference type="InterPro" id="IPR042197">
    <property type="entry name" value="Apaf_helical"/>
</dbReference>
<dbReference type="GO" id="GO:0043531">
    <property type="term" value="F:ADP binding"/>
    <property type="evidence" value="ECO:0007669"/>
    <property type="project" value="InterPro"/>
</dbReference>
<evidence type="ECO:0000256" key="6">
    <source>
        <dbReference type="ARBA" id="ARBA00047304"/>
    </source>
</evidence>
<keyword evidence="4" id="KW-0378">Hydrolase</keyword>
<dbReference type="InterPro" id="IPR001611">
    <property type="entry name" value="Leu-rich_rpt"/>
</dbReference>
<evidence type="ECO:0000259" key="8">
    <source>
        <dbReference type="PROSITE" id="PS50104"/>
    </source>
</evidence>
<dbReference type="Gene3D" id="3.40.50.10140">
    <property type="entry name" value="Toll/interleukin-1 receptor homology (TIR) domain"/>
    <property type="match status" value="1"/>
</dbReference>
<proteinExistence type="predicted"/>
<dbReference type="PANTHER" id="PTHR11017">
    <property type="entry name" value="LEUCINE-RICH REPEAT-CONTAINING PROTEIN"/>
    <property type="match status" value="1"/>
</dbReference>
<keyword evidence="5" id="KW-0520">NAD</keyword>
<dbReference type="GO" id="GO:0006952">
    <property type="term" value="P:defense response"/>
    <property type="evidence" value="ECO:0007669"/>
    <property type="project" value="InterPro"/>
</dbReference>
<evidence type="ECO:0000313" key="9">
    <source>
        <dbReference type="EMBL" id="KAK9948405.1"/>
    </source>
</evidence>
<dbReference type="Pfam" id="PF20160">
    <property type="entry name" value="C-JID"/>
    <property type="match status" value="2"/>
</dbReference>
<dbReference type="EC" id="3.2.2.6" evidence="1"/>
<dbReference type="SUPFAM" id="SSF52058">
    <property type="entry name" value="L domain-like"/>
    <property type="match status" value="1"/>
</dbReference>
<dbReference type="GO" id="GO:0007165">
    <property type="term" value="P:signal transduction"/>
    <property type="evidence" value="ECO:0007669"/>
    <property type="project" value="InterPro"/>
</dbReference>
<dbReference type="EMBL" id="JBEDUW010000001">
    <property type="protein sequence ID" value="KAK9948405.1"/>
    <property type="molecule type" value="Genomic_DNA"/>
</dbReference>
<keyword evidence="3" id="KW-0677">Repeat</keyword>
<dbReference type="FunFam" id="3.40.50.10140:FF:000007">
    <property type="entry name" value="Disease resistance protein (TIR-NBS-LRR class)"/>
    <property type="match status" value="1"/>
</dbReference>
<feature type="domain" description="TIR" evidence="8">
    <location>
        <begin position="19"/>
        <end position="185"/>
    </location>
</feature>
<dbReference type="InterPro" id="IPR045344">
    <property type="entry name" value="C-JID"/>
</dbReference>
<reference evidence="9 10" key="1">
    <citation type="journal article" date="2023" name="G3 (Bethesda)">
        <title>A chromosome-length genome assembly and annotation of blackberry (Rubus argutus, cv. 'Hillquist').</title>
        <authorList>
            <person name="Bruna T."/>
            <person name="Aryal R."/>
            <person name="Dudchenko O."/>
            <person name="Sargent D.J."/>
            <person name="Mead D."/>
            <person name="Buti M."/>
            <person name="Cavallini A."/>
            <person name="Hytonen T."/>
            <person name="Andres J."/>
            <person name="Pham M."/>
            <person name="Weisz D."/>
            <person name="Mascagni F."/>
            <person name="Usai G."/>
            <person name="Natali L."/>
            <person name="Bassil N."/>
            <person name="Fernandez G.E."/>
            <person name="Lomsadze A."/>
            <person name="Armour M."/>
            <person name="Olukolu B."/>
            <person name="Poorten T."/>
            <person name="Britton C."/>
            <person name="Davik J."/>
            <person name="Ashrafi H."/>
            <person name="Aiden E.L."/>
            <person name="Borodovsky M."/>
            <person name="Worthington M."/>
        </authorList>
    </citation>
    <scope>NUCLEOTIDE SEQUENCE [LARGE SCALE GENOMIC DNA]</scope>
    <source>
        <strain evidence="9">PI 553951</strain>
    </source>
</reference>
<organism evidence="9 10">
    <name type="scientific">Rubus argutus</name>
    <name type="common">Southern blackberry</name>
    <dbReference type="NCBI Taxonomy" id="59490"/>
    <lineage>
        <taxon>Eukaryota</taxon>
        <taxon>Viridiplantae</taxon>
        <taxon>Streptophyta</taxon>
        <taxon>Embryophyta</taxon>
        <taxon>Tracheophyta</taxon>
        <taxon>Spermatophyta</taxon>
        <taxon>Magnoliopsida</taxon>
        <taxon>eudicotyledons</taxon>
        <taxon>Gunneridae</taxon>
        <taxon>Pentapetalae</taxon>
        <taxon>rosids</taxon>
        <taxon>fabids</taxon>
        <taxon>Rosales</taxon>
        <taxon>Rosaceae</taxon>
        <taxon>Rosoideae</taxon>
        <taxon>Rosoideae incertae sedis</taxon>
        <taxon>Rubus</taxon>
    </lineage>
</organism>
<dbReference type="Pfam" id="PF23282">
    <property type="entry name" value="WHD_ROQ1"/>
    <property type="match status" value="1"/>
</dbReference>
<feature type="region of interest" description="Disordered" evidence="7">
    <location>
        <begin position="932"/>
        <end position="951"/>
    </location>
</feature>
<name>A0AAW1YIG4_RUBAR</name>
<dbReference type="Gene3D" id="1.10.8.430">
    <property type="entry name" value="Helical domain of apoptotic protease-activating factors"/>
    <property type="match status" value="1"/>
</dbReference>
<dbReference type="SMART" id="SM00255">
    <property type="entry name" value="TIR"/>
    <property type="match status" value="1"/>
</dbReference>
<feature type="compositionally biased region" description="Acidic residues" evidence="7">
    <location>
        <begin position="940"/>
        <end position="951"/>
    </location>
</feature>
<dbReference type="Gene3D" id="3.40.50.300">
    <property type="entry name" value="P-loop containing nucleotide triphosphate hydrolases"/>
    <property type="match status" value="1"/>
</dbReference>
<dbReference type="Pfam" id="PF00931">
    <property type="entry name" value="NB-ARC"/>
    <property type="match status" value="1"/>
</dbReference>
<protein>
    <recommendedName>
        <fullName evidence="1">ADP-ribosyl cyclase/cyclic ADP-ribose hydrolase</fullName>
        <ecNumber evidence="1">3.2.2.6</ecNumber>
    </recommendedName>
</protein>
<evidence type="ECO:0000313" key="10">
    <source>
        <dbReference type="Proteomes" id="UP001457282"/>
    </source>
</evidence>
<dbReference type="InterPro" id="IPR002182">
    <property type="entry name" value="NB-ARC"/>
</dbReference>
<dbReference type="InterPro" id="IPR058192">
    <property type="entry name" value="WHD_ROQ1-like"/>
</dbReference>
<dbReference type="PANTHER" id="PTHR11017:SF527">
    <property type="entry name" value="TMV RESISTANCE PROTEIN N-LIKE"/>
    <property type="match status" value="1"/>
</dbReference>
<comment type="caution">
    <text evidence="9">The sequence shown here is derived from an EMBL/GenBank/DDBJ whole genome shotgun (WGS) entry which is preliminary data.</text>
</comment>
<keyword evidence="10" id="KW-1185">Reference proteome</keyword>
<accession>A0AAW1YIG4</accession>
<keyword evidence="2" id="KW-0433">Leucine-rich repeat</keyword>
<dbReference type="Gene3D" id="3.80.10.10">
    <property type="entry name" value="Ribonuclease Inhibitor"/>
    <property type="match status" value="2"/>
</dbReference>
<dbReference type="Pfam" id="PF01582">
    <property type="entry name" value="TIR"/>
    <property type="match status" value="1"/>
</dbReference>
<dbReference type="InterPro" id="IPR044974">
    <property type="entry name" value="Disease_R_plants"/>
</dbReference>
<dbReference type="SUPFAM" id="SSF52200">
    <property type="entry name" value="Toll/Interleukin receptor TIR domain"/>
    <property type="match status" value="1"/>
</dbReference>
<evidence type="ECO:0000256" key="1">
    <source>
        <dbReference type="ARBA" id="ARBA00011982"/>
    </source>
</evidence>
<gene>
    <name evidence="9" type="ORF">M0R45_003982</name>
</gene>